<feature type="domain" description="C2H2-type" evidence="3">
    <location>
        <begin position="413"/>
        <end position="438"/>
    </location>
</feature>
<dbReference type="GeneID" id="20665920"/>
<evidence type="ECO:0000313" key="4">
    <source>
        <dbReference type="EMBL" id="ETW79761.1"/>
    </source>
</evidence>
<dbReference type="GO" id="GO:0008270">
    <property type="term" value="F:zinc ion binding"/>
    <property type="evidence" value="ECO:0007669"/>
    <property type="project" value="UniProtKB-KW"/>
</dbReference>
<evidence type="ECO:0000313" key="5">
    <source>
        <dbReference type="Proteomes" id="UP000030671"/>
    </source>
</evidence>
<dbReference type="KEGG" id="hir:HETIRDRAFT_103639"/>
<dbReference type="SUPFAM" id="SSF57667">
    <property type="entry name" value="beta-beta-alpha zinc fingers"/>
    <property type="match status" value="2"/>
</dbReference>
<feature type="domain" description="C2H2-type" evidence="3">
    <location>
        <begin position="371"/>
        <end position="396"/>
    </location>
</feature>
<feature type="region of interest" description="Disordered" evidence="2">
    <location>
        <begin position="257"/>
        <end position="308"/>
    </location>
</feature>
<feature type="region of interest" description="Disordered" evidence="2">
    <location>
        <begin position="626"/>
        <end position="652"/>
    </location>
</feature>
<evidence type="ECO:0000256" key="2">
    <source>
        <dbReference type="SAM" id="MobiDB-lite"/>
    </source>
</evidence>
<dbReference type="InParanoid" id="W4K3X6"/>
<reference evidence="4 5" key="1">
    <citation type="journal article" date="2012" name="New Phytol.">
        <title>Insight into trade-off between wood decay and parasitism from the genome of a fungal forest pathogen.</title>
        <authorList>
            <person name="Olson A."/>
            <person name="Aerts A."/>
            <person name="Asiegbu F."/>
            <person name="Belbahri L."/>
            <person name="Bouzid O."/>
            <person name="Broberg A."/>
            <person name="Canback B."/>
            <person name="Coutinho P.M."/>
            <person name="Cullen D."/>
            <person name="Dalman K."/>
            <person name="Deflorio G."/>
            <person name="van Diepen L.T."/>
            <person name="Dunand C."/>
            <person name="Duplessis S."/>
            <person name="Durling M."/>
            <person name="Gonthier P."/>
            <person name="Grimwood J."/>
            <person name="Fossdal C.G."/>
            <person name="Hansson D."/>
            <person name="Henrissat B."/>
            <person name="Hietala A."/>
            <person name="Himmelstrand K."/>
            <person name="Hoffmeister D."/>
            <person name="Hogberg N."/>
            <person name="James T.Y."/>
            <person name="Karlsson M."/>
            <person name="Kohler A."/>
            <person name="Kues U."/>
            <person name="Lee Y.H."/>
            <person name="Lin Y.C."/>
            <person name="Lind M."/>
            <person name="Lindquist E."/>
            <person name="Lombard V."/>
            <person name="Lucas S."/>
            <person name="Lunden K."/>
            <person name="Morin E."/>
            <person name="Murat C."/>
            <person name="Park J."/>
            <person name="Raffaello T."/>
            <person name="Rouze P."/>
            <person name="Salamov A."/>
            <person name="Schmutz J."/>
            <person name="Solheim H."/>
            <person name="Stahlberg J."/>
            <person name="Velez H."/>
            <person name="de Vries R.P."/>
            <person name="Wiebenga A."/>
            <person name="Woodward S."/>
            <person name="Yakovlev I."/>
            <person name="Garbelotto M."/>
            <person name="Martin F."/>
            <person name="Grigoriev I.V."/>
            <person name="Stenlid J."/>
        </authorList>
    </citation>
    <scope>NUCLEOTIDE SEQUENCE [LARGE SCALE GENOMIC DNA]</scope>
    <source>
        <strain evidence="4 5">TC 32-1</strain>
    </source>
</reference>
<feature type="compositionally biased region" description="Low complexity" evidence="2">
    <location>
        <begin position="501"/>
        <end position="518"/>
    </location>
</feature>
<dbReference type="Gene3D" id="3.30.160.60">
    <property type="entry name" value="Classic Zinc Finger"/>
    <property type="match status" value="1"/>
</dbReference>
<organism evidence="4 5">
    <name type="scientific">Heterobasidion irregulare (strain TC 32-1)</name>
    <dbReference type="NCBI Taxonomy" id="747525"/>
    <lineage>
        <taxon>Eukaryota</taxon>
        <taxon>Fungi</taxon>
        <taxon>Dikarya</taxon>
        <taxon>Basidiomycota</taxon>
        <taxon>Agaricomycotina</taxon>
        <taxon>Agaricomycetes</taxon>
        <taxon>Russulales</taxon>
        <taxon>Bondarzewiaceae</taxon>
        <taxon>Heterobasidion</taxon>
        <taxon>Heterobasidion annosum species complex</taxon>
    </lineage>
</organism>
<dbReference type="EMBL" id="KI925460">
    <property type="protein sequence ID" value="ETW79761.1"/>
    <property type="molecule type" value="Genomic_DNA"/>
</dbReference>
<dbReference type="eggNOG" id="ENOG502S09A">
    <property type="taxonomic scope" value="Eukaryota"/>
</dbReference>
<dbReference type="PROSITE" id="PS00028">
    <property type="entry name" value="ZINC_FINGER_C2H2_1"/>
    <property type="match status" value="2"/>
</dbReference>
<dbReference type="PROSITE" id="PS50157">
    <property type="entry name" value="ZINC_FINGER_C2H2_2"/>
    <property type="match status" value="2"/>
</dbReference>
<dbReference type="RefSeq" id="XP_009548317.1">
    <property type="nucleotide sequence ID" value="XM_009550022.1"/>
</dbReference>
<feature type="compositionally biased region" description="Basic and acidic residues" evidence="2">
    <location>
        <begin position="458"/>
        <end position="477"/>
    </location>
</feature>
<feature type="compositionally biased region" description="Pro residues" evidence="2">
    <location>
        <begin position="626"/>
        <end position="638"/>
    </location>
</feature>
<keyword evidence="5" id="KW-1185">Reference proteome</keyword>
<keyword evidence="1" id="KW-0862">Zinc</keyword>
<dbReference type="InterPro" id="IPR013087">
    <property type="entry name" value="Znf_C2H2_type"/>
</dbReference>
<dbReference type="OrthoDB" id="3357271at2759"/>
<accession>W4K3X6</accession>
<feature type="region of interest" description="Disordered" evidence="2">
    <location>
        <begin position="458"/>
        <end position="569"/>
    </location>
</feature>
<gene>
    <name evidence="4" type="ORF">HETIRDRAFT_103639</name>
</gene>
<dbReference type="Proteomes" id="UP000030671">
    <property type="component" value="Unassembled WGS sequence"/>
</dbReference>
<feature type="region of interest" description="Disordered" evidence="2">
    <location>
        <begin position="28"/>
        <end position="76"/>
    </location>
</feature>
<evidence type="ECO:0000259" key="3">
    <source>
        <dbReference type="PROSITE" id="PS50157"/>
    </source>
</evidence>
<evidence type="ECO:0000256" key="1">
    <source>
        <dbReference type="PROSITE-ProRule" id="PRU00042"/>
    </source>
</evidence>
<proteinExistence type="predicted"/>
<dbReference type="HOGENOM" id="CLU_027888_0_0_1"/>
<name>W4K3X6_HETIT</name>
<dbReference type="InterPro" id="IPR036236">
    <property type="entry name" value="Znf_C2H2_sf"/>
</dbReference>
<feature type="compositionally biased region" description="Polar residues" evidence="2">
    <location>
        <begin position="263"/>
        <end position="303"/>
    </location>
</feature>
<keyword evidence="1" id="KW-0863">Zinc-finger</keyword>
<sequence length="652" mass="69575">MASSDGPFADWHEIIVWGCDWLSSQIPPEVSSTSAATMPPTPTPVADNVTSPIPPATDSKDKPAEGMPHPSAELPATTSPFAATKALLRPNEVSSSRAAIPLPIPSALGRTEVAPNPLSTPAIAFPLPTTESDVVPSIAGTRRKADKASDDWSHSKRSRLETMRVAERIHPPAQPQAGPSRLIEAYEGSKGNALEPHNSTTGASSFMEDFQASGPAPVNVQLWGQGPIPTQTSLVGQPTLFSASTLSLLPTSFSSLSTGSSAPHISQMTLPSVPMPSSRSAFSTPDPSQSSSATTNQSMNGSRYNDHGVTFSAPPVSLPAPSTFYPASHSFPSVSTVNITPEMLLVAQERASLFPPVPMRNGQTSYNSGPFNCHICILGFRTKRELTTHNRRQTHARRVLVLNGYRTLPPKDFPCDYPECDKEYSNRSSLVTHRKIAHGIGGQGGAMSLPVADLKSKAVKAKDASVSKLSTTRDRMKSTPSAQTGFDPYAKRTPPPPPPLRSTSSRSAESSSSASVSARPPPPPVHRTSRPDAAPPPVLSRRRPSTVDHGSSSVRAYGDEQQRESADRIDWSNLSTEDKQALFSWLDEFFSRYLGRPVGPIKAGVHPISGFAGSETLSASWRRTLPPPLAPLTGPPKPNLSTKPLPASFENM</sequence>
<dbReference type="SMART" id="SM00355">
    <property type="entry name" value="ZnF_C2H2"/>
    <property type="match status" value="2"/>
</dbReference>
<keyword evidence="1" id="KW-0479">Metal-binding</keyword>
<dbReference type="AlphaFoldDB" id="W4K3X6"/>
<feature type="compositionally biased region" description="Basic and acidic residues" evidence="2">
    <location>
        <begin position="557"/>
        <end position="569"/>
    </location>
</feature>
<protein>
    <recommendedName>
        <fullName evidence="3">C2H2-type domain-containing protein</fullName>
    </recommendedName>
</protein>